<dbReference type="AlphaFoldDB" id="T1K7S5"/>
<keyword evidence="2" id="KW-1185">Reference proteome</keyword>
<dbReference type="Proteomes" id="UP000015104">
    <property type="component" value="Unassembled WGS sequence"/>
</dbReference>
<reference evidence="2" key="1">
    <citation type="submission" date="2011-08" db="EMBL/GenBank/DDBJ databases">
        <authorList>
            <person name="Rombauts S."/>
        </authorList>
    </citation>
    <scope>NUCLEOTIDE SEQUENCE</scope>
    <source>
        <strain evidence="2">London</strain>
    </source>
</reference>
<proteinExistence type="predicted"/>
<sequence length="162" mass="18432">MGLDQKYGNELFGVNRFAKIVNMLISIHVTSCLSESSLPIINKMLDHEQETKSSEDSNEDNLLHYIGINDVHNNQLNTPMDRITRFYHRLAPSAEGEMWEIRPKSGSRLIDSPNRLDSMGGLISQFDNQRANLVSLLGHRGLNNWKREGAETYKNMFLGVRG</sequence>
<evidence type="ECO:0000313" key="2">
    <source>
        <dbReference type="Proteomes" id="UP000015104"/>
    </source>
</evidence>
<name>T1K7S5_TETUR</name>
<organism evidence="1 2">
    <name type="scientific">Tetranychus urticae</name>
    <name type="common">Two-spotted spider mite</name>
    <dbReference type="NCBI Taxonomy" id="32264"/>
    <lineage>
        <taxon>Eukaryota</taxon>
        <taxon>Metazoa</taxon>
        <taxon>Ecdysozoa</taxon>
        <taxon>Arthropoda</taxon>
        <taxon>Chelicerata</taxon>
        <taxon>Arachnida</taxon>
        <taxon>Acari</taxon>
        <taxon>Acariformes</taxon>
        <taxon>Trombidiformes</taxon>
        <taxon>Prostigmata</taxon>
        <taxon>Eleutherengona</taxon>
        <taxon>Raphignathae</taxon>
        <taxon>Tetranychoidea</taxon>
        <taxon>Tetranychidae</taxon>
        <taxon>Tetranychus</taxon>
    </lineage>
</organism>
<dbReference type="EMBL" id="CAEY01001812">
    <property type="status" value="NOT_ANNOTATED_CDS"/>
    <property type="molecule type" value="Genomic_DNA"/>
</dbReference>
<dbReference type="HOGENOM" id="CLU_1637570_0_0_1"/>
<protein>
    <submittedName>
        <fullName evidence="1">Uncharacterized protein</fullName>
    </submittedName>
</protein>
<reference evidence="1" key="2">
    <citation type="submission" date="2015-06" db="UniProtKB">
        <authorList>
            <consortium name="EnsemblMetazoa"/>
        </authorList>
    </citation>
    <scope>IDENTIFICATION</scope>
</reference>
<accession>T1K7S5</accession>
<evidence type="ECO:0000313" key="1">
    <source>
        <dbReference type="EnsemblMetazoa" id="tetur06g05360.1"/>
    </source>
</evidence>
<dbReference type="EnsemblMetazoa" id="tetur06g05360.1">
    <property type="protein sequence ID" value="tetur06g05360.1"/>
    <property type="gene ID" value="tetur06g05360"/>
</dbReference>